<protein>
    <submittedName>
        <fullName evidence="4">AAA family ATPase</fullName>
    </submittedName>
</protein>
<dbReference type="InterPro" id="IPR027417">
    <property type="entry name" value="P-loop_NTPase"/>
</dbReference>
<dbReference type="InterPro" id="IPR026881">
    <property type="entry name" value="WYL_dom"/>
</dbReference>
<evidence type="ECO:0000259" key="3">
    <source>
        <dbReference type="Pfam" id="PF13538"/>
    </source>
</evidence>
<evidence type="ECO:0000313" key="5">
    <source>
        <dbReference type="Proteomes" id="UP000808761"/>
    </source>
</evidence>
<dbReference type="Pfam" id="PF13280">
    <property type="entry name" value="WYL"/>
    <property type="match status" value="1"/>
</dbReference>
<dbReference type="InterPro" id="IPR051055">
    <property type="entry name" value="PIF1_helicase"/>
</dbReference>
<evidence type="ECO:0000259" key="1">
    <source>
        <dbReference type="Pfam" id="PF05970"/>
    </source>
</evidence>
<feature type="domain" description="UvrD-like helicase C-terminal" evidence="3">
    <location>
        <begin position="333"/>
        <end position="370"/>
    </location>
</feature>
<dbReference type="GO" id="GO:0000723">
    <property type="term" value="P:telomere maintenance"/>
    <property type="evidence" value="ECO:0007669"/>
    <property type="project" value="InterPro"/>
</dbReference>
<dbReference type="FunFam" id="3.40.50.300:FF:001498">
    <property type="entry name" value="ATP-dependent DNA helicase"/>
    <property type="match status" value="1"/>
</dbReference>
<dbReference type="PANTHER" id="PTHR47642">
    <property type="entry name" value="ATP-DEPENDENT DNA HELICASE"/>
    <property type="match status" value="1"/>
</dbReference>
<dbReference type="GO" id="GO:0003678">
    <property type="term" value="F:DNA helicase activity"/>
    <property type="evidence" value="ECO:0007669"/>
    <property type="project" value="InterPro"/>
</dbReference>
<dbReference type="AlphaFoldDB" id="A0A9D6YXH5"/>
<proteinExistence type="predicted"/>
<feature type="domain" description="DNA helicase Pif1-like DEAD-box helicase" evidence="1">
    <location>
        <begin position="1"/>
        <end position="179"/>
    </location>
</feature>
<comment type="caution">
    <text evidence="4">The sequence shown here is derived from an EMBL/GenBank/DDBJ whole genome shotgun (WGS) entry which is preliminary data.</text>
</comment>
<accession>A0A9D6YXH5</accession>
<reference evidence="4" key="1">
    <citation type="submission" date="2020-07" db="EMBL/GenBank/DDBJ databases">
        <title>Huge and variable diversity of episymbiotic CPR bacteria and DPANN archaea in groundwater ecosystems.</title>
        <authorList>
            <person name="He C.Y."/>
            <person name="Keren R."/>
            <person name="Whittaker M."/>
            <person name="Farag I.F."/>
            <person name="Doudna J."/>
            <person name="Cate J.H.D."/>
            <person name="Banfield J.F."/>
        </authorList>
    </citation>
    <scope>NUCLEOTIDE SEQUENCE</scope>
    <source>
        <strain evidence="4">NC_groundwater_1860_Pr3_B-0.1um_51_7</strain>
    </source>
</reference>
<evidence type="ECO:0000259" key="2">
    <source>
        <dbReference type="Pfam" id="PF13280"/>
    </source>
</evidence>
<dbReference type="PROSITE" id="PS52050">
    <property type="entry name" value="WYL"/>
    <property type="match status" value="1"/>
</dbReference>
<name>A0A9D6YXH5_UNCSA</name>
<sequence length="488" mass="55677">FITGKAGTGKSTLLQYFRENTNKKIVVLAPTGVAAINVRGETIHSFFRYKPDINLDKIKKIKFKKGQKNIYKEIEAIVIDEISMVRADLLDCVDKFLRLNGKKSRLPFGGLQMIFIGDLYQLPPVVNGEERHLFKEHYKSEYFFDAKVFEKIEMEYVELEKVYRQKDEGFIGLLNAIRNNTAGETELAALNAGCAPDYKPSKDYSITLTTTNKMASEINAAHLSRLPGKTEVFAGEITGEFELKQLPTDLELKLKSDSQIMLLNNDSMGRWVNGTLGKIKKIGKDEIIVELRDGRLEAVGRFEWEIFHFELNRDSGRLESEVIGSFVQFPLKLAWAITIHKSQGKTFDHVIIDLGRGTFAHGQLYVALSRCTGLKGITLKQPVKKQHIFMDYRVVKFVTAYQYALSDKKCPVDDKIMIINEAIKSGAKLKITYLKARDEKSRREIIPVEIGEMTYKDKSFLGIKAFCLKRSEDRVFRVDRILEMEVQA</sequence>
<dbReference type="InterPro" id="IPR027785">
    <property type="entry name" value="UvrD-like_helicase_C"/>
</dbReference>
<dbReference type="Proteomes" id="UP000808761">
    <property type="component" value="Unassembled WGS sequence"/>
</dbReference>
<organism evidence="4 5">
    <name type="scientific">Candidatus Saganbacteria bacterium</name>
    <dbReference type="NCBI Taxonomy" id="2575572"/>
    <lineage>
        <taxon>Bacteria</taxon>
        <taxon>Bacillati</taxon>
        <taxon>Saganbacteria</taxon>
    </lineage>
</organism>
<dbReference type="GO" id="GO:0006281">
    <property type="term" value="P:DNA repair"/>
    <property type="evidence" value="ECO:0007669"/>
    <property type="project" value="InterPro"/>
</dbReference>
<dbReference type="SUPFAM" id="SSF52540">
    <property type="entry name" value="P-loop containing nucleoside triphosphate hydrolases"/>
    <property type="match status" value="2"/>
</dbReference>
<dbReference type="EMBL" id="JACRKR010000042">
    <property type="protein sequence ID" value="MBI5078560.1"/>
    <property type="molecule type" value="Genomic_DNA"/>
</dbReference>
<feature type="non-terminal residue" evidence="4">
    <location>
        <position position="1"/>
    </location>
</feature>
<gene>
    <name evidence="4" type="ORF">HZB08_00870</name>
</gene>
<dbReference type="Pfam" id="PF13538">
    <property type="entry name" value="UvrD_C_2"/>
    <property type="match status" value="1"/>
</dbReference>
<evidence type="ECO:0000313" key="4">
    <source>
        <dbReference type="EMBL" id="MBI5078560.1"/>
    </source>
</evidence>
<dbReference type="InterPro" id="IPR010285">
    <property type="entry name" value="DNA_helicase_pif1-like_DEAD"/>
</dbReference>
<feature type="domain" description="WYL" evidence="2">
    <location>
        <begin position="417"/>
        <end position="486"/>
    </location>
</feature>
<dbReference type="PANTHER" id="PTHR47642:SF6">
    <property type="entry name" value="ATP-DEPENDENT DNA HELICASE"/>
    <property type="match status" value="1"/>
</dbReference>
<dbReference type="Pfam" id="PF05970">
    <property type="entry name" value="PIF1"/>
    <property type="match status" value="1"/>
</dbReference>
<dbReference type="CDD" id="cd18809">
    <property type="entry name" value="SF1_C_RecD"/>
    <property type="match status" value="1"/>
</dbReference>
<dbReference type="Gene3D" id="3.40.50.300">
    <property type="entry name" value="P-loop containing nucleotide triphosphate hydrolases"/>
    <property type="match status" value="2"/>
</dbReference>